<dbReference type="AlphaFoldDB" id="A0A9X1RWP7"/>
<dbReference type="Proteomes" id="UP001139414">
    <property type="component" value="Unassembled WGS sequence"/>
</dbReference>
<evidence type="ECO:0000313" key="1">
    <source>
        <dbReference type="EMBL" id="MCB7479810.1"/>
    </source>
</evidence>
<proteinExistence type="predicted"/>
<protein>
    <submittedName>
        <fullName evidence="1">Uncharacterized protein</fullName>
    </submittedName>
</protein>
<reference evidence="1" key="1">
    <citation type="submission" date="2021-10" db="EMBL/GenBank/DDBJ databases">
        <title>Gramella sp. ASW11-100T, isolated from marine sediment.</title>
        <authorList>
            <person name="Xia C."/>
        </authorList>
    </citation>
    <scope>NUCLEOTIDE SEQUENCE</scope>
    <source>
        <strain evidence="1">ASW11-100</strain>
    </source>
</reference>
<name>A0A9X1RWP7_9FLAO</name>
<comment type="caution">
    <text evidence="1">The sequence shown here is derived from an EMBL/GenBank/DDBJ whole genome shotgun (WGS) entry which is preliminary data.</text>
</comment>
<organism evidence="1 2">
    <name type="scientific">Christiangramia sediminis</name>
    <dbReference type="NCBI Taxonomy" id="2881336"/>
    <lineage>
        <taxon>Bacteria</taxon>
        <taxon>Pseudomonadati</taxon>
        <taxon>Bacteroidota</taxon>
        <taxon>Flavobacteriia</taxon>
        <taxon>Flavobacteriales</taxon>
        <taxon>Flavobacteriaceae</taxon>
        <taxon>Christiangramia</taxon>
    </lineage>
</organism>
<evidence type="ECO:0000313" key="2">
    <source>
        <dbReference type="Proteomes" id="UP001139414"/>
    </source>
</evidence>
<keyword evidence="2" id="KW-1185">Reference proteome</keyword>
<accession>A0A9X1RWP7</accession>
<dbReference type="EMBL" id="JAJBZG010000001">
    <property type="protein sequence ID" value="MCB7479810.1"/>
    <property type="molecule type" value="Genomic_DNA"/>
</dbReference>
<sequence length="168" mass="19059">MRAGERILESAKMAYPDLSDEELDNRLNLAGGSRDLAVRLFLKVVDQANNSYEMKQGMVATIDLMKSTDGNDSAYEKVESETFKPWHQEMIKNGVKGDWQLIKVLLPQGTDTYASHLTVNMFNNWDQYIKSRNSGGEMSPAMAKNVEDGIKTRDMKYVYLAQLAKIIR</sequence>
<gene>
    <name evidence="1" type="ORF">LGQ90_00925</name>
</gene>